<keyword evidence="2" id="KW-1185">Reference proteome</keyword>
<evidence type="ECO:0000313" key="2">
    <source>
        <dbReference type="Proteomes" id="UP000299102"/>
    </source>
</evidence>
<comment type="caution">
    <text evidence="1">The sequence shown here is derived from an EMBL/GenBank/DDBJ whole genome shotgun (WGS) entry which is preliminary data.</text>
</comment>
<proteinExistence type="predicted"/>
<dbReference type="OrthoDB" id="7382669at2759"/>
<dbReference type="AlphaFoldDB" id="A0A4C1U772"/>
<name>A0A4C1U772_EUMVA</name>
<accession>A0A4C1U772</accession>
<reference evidence="1 2" key="1">
    <citation type="journal article" date="2019" name="Commun. Biol.">
        <title>The bagworm genome reveals a unique fibroin gene that provides high tensile strength.</title>
        <authorList>
            <person name="Kono N."/>
            <person name="Nakamura H."/>
            <person name="Ohtoshi R."/>
            <person name="Tomita M."/>
            <person name="Numata K."/>
            <person name="Arakawa K."/>
        </authorList>
    </citation>
    <scope>NUCLEOTIDE SEQUENCE [LARGE SCALE GENOMIC DNA]</scope>
</reference>
<protein>
    <submittedName>
        <fullName evidence="1">Uncharacterized protein</fullName>
    </submittedName>
</protein>
<dbReference type="Proteomes" id="UP000299102">
    <property type="component" value="Unassembled WGS sequence"/>
</dbReference>
<sequence length="117" mass="13416">MKIFKCTLSRRRCPDPCFGLKSDELINKLIISANYRQAGSILGVTTRPGPRSVCSDVVSGTKRSKIAESVGEERNRRELYRYFPDVPARLIPGEPDYKPSQLCAGHEYFRKRFSMWD</sequence>
<gene>
    <name evidence="1" type="ORF">EVAR_16223_1</name>
</gene>
<organism evidence="1 2">
    <name type="scientific">Eumeta variegata</name>
    <name type="common">Bagworm moth</name>
    <name type="synonym">Eumeta japonica</name>
    <dbReference type="NCBI Taxonomy" id="151549"/>
    <lineage>
        <taxon>Eukaryota</taxon>
        <taxon>Metazoa</taxon>
        <taxon>Ecdysozoa</taxon>
        <taxon>Arthropoda</taxon>
        <taxon>Hexapoda</taxon>
        <taxon>Insecta</taxon>
        <taxon>Pterygota</taxon>
        <taxon>Neoptera</taxon>
        <taxon>Endopterygota</taxon>
        <taxon>Lepidoptera</taxon>
        <taxon>Glossata</taxon>
        <taxon>Ditrysia</taxon>
        <taxon>Tineoidea</taxon>
        <taxon>Psychidae</taxon>
        <taxon>Oiketicinae</taxon>
        <taxon>Eumeta</taxon>
    </lineage>
</organism>
<dbReference type="EMBL" id="BGZK01000131">
    <property type="protein sequence ID" value="GBP21676.1"/>
    <property type="molecule type" value="Genomic_DNA"/>
</dbReference>
<evidence type="ECO:0000313" key="1">
    <source>
        <dbReference type="EMBL" id="GBP21676.1"/>
    </source>
</evidence>